<evidence type="ECO:0000313" key="2">
    <source>
        <dbReference type="EMBL" id="EFF67659.1"/>
    </source>
</evidence>
<dbReference type="Gene3D" id="3.30.2310.20">
    <property type="entry name" value="RelE-like"/>
    <property type="match status" value="1"/>
</dbReference>
<dbReference type="RefSeq" id="WP_005604271.1">
    <property type="nucleotide sequence ID" value="NZ_GG663524.1"/>
</dbReference>
<dbReference type="InterPro" id="IPR007712">
    <property type="entry name" value="RelE/ParE_toxin"/>
</dbReference>
<proteinExistence type="predicted"/>
<dbReference type="Proteomes" id="UP000006238">
    <property type="component" value="Unassembled WGS sequence"/>
</dbReference>
<evidence type="ECO:0000313" key="3">
    <source>
        <dbReference type="Proteomes" id="UP000006238"/>
    </source>
</evidence>
<keyword evidence="1" id="KW-1277">Toxin-antitoxin system</keyword>
<reference evidence="2 3" key="1">
    <citation type="submission" date="2010-02" db="EMBL/GenBank/DDBJ databases">
        <authorList>
            <person name="Weinstock G."/>
            <person name="Sodergren E."/>
            <person name="Clifton S."/>
            <person name="Fulton L."/>
            <person name="Fulton B."/>
            <person name="Courtney L."/>
            <person name="Fronick C."/>
            <person name="Harrison M."/>
            <person name="Strong C."/>
            <person name="Farmer C."/>
            <person name="Delahaunty K."/>
            <person name="Markovic C."/>
            <person name="Hall O."/>
            <person name="Minx P."/>
            <person name="Tomlinson C."/>
            <person name="Mitreva M."/>
            <person name="Nelson J."/>
            <person name="Hou S."/>
            <person name="Wollam A."/>
            <person name="Pepin K.H."/>
            <person name="Johnson M."/>
            <person name="Bhonagiri V."/>
            <person name="Zhang X."/>
            <person name="Suruliraj S."/>
            <person name="Warren W."/>
            <person name="Chinwalla A."/>
            <person name="Mardis E.R."/>
            <person name="Wilson R.K."/>
        </authorList>
    </citation>
    <scope>NUCLEOTIDE SEQUENCE [LARGE SCALE GENOMIC DNA]</scope>
    <source>
        <strain evidence="2 3">DSM 2876</strain>
    </source>
</reference>
<dbReference type="GeneID" id="98917657"/>
<accession>D4S2A2</accession>
<dbReference type="EMBL" id="ABWN01000037">
    <property type="protein sequence ID" value="EFF67659.1"/>
    <property type="molecule type" value="Genomic_DNA"/>
</dbReference>
<gene>
    <name evidence="2" type="ORF">BUTYVIB_02224</name>
</gene>
<organism evidence="2 3">
    <name type="scientific">Eshraghiella crossota DSM 2876</name>
    <dbReference type="NCBI Taxonomy" id="511680"/>
    <lineage>
        <taxon>Bacteria</taxon>
        <taxon>Bacillati</taxon>
        <taxon>Bacillota</taxon>
        <taxon>Clostridia</taxon>
        <taxon>Lachnospirales</taxon>
        <taxon>Lachnospiraceae</taxon>
        <taxon>Eshraghiella</taxon>
    </lineage>
</organism>
<sequence length="109" mass="12843">MIYEVEVSEQADSDLRGIFEYIAFELQSPQNASGQLDRLEEQILSLDTMPECYRKYEKEPWKSRGLRVLPVDNYVVLYIPDSDKKVVIILRVMYAGRDIYNQLNLHIKQ</sequence>
<protein>
    <submittedName>
        <fullName evidence="2">Addiction module toxin, RelE/StbE family</fullName>
    </submittedName>
</protein>
<dbReference type="SUPFAM" id="SSF143011">
    <property type="entry name" value="RelE-like"/>
    <property type="match status" value="1"/>
</dbReference>
<dbReference type="STRING" id="45851.BHV86_04250"/>
<evidence type="ECO:0000256" key="1">
    <source>
        <dbReference type="ARBA" id="ARBA00022649"/>
    </source>
</evidence>
<name>D4S2A2_9FIRM</name>
<dbReference type="AlphaFoldDB" id="D4S2A2"/>
<dbReference type="HOGENOM" id="CLU_147162_6_3_9"/>
<dbReference type="InterPro" id="IPR035093">
    <property type="entry name" value="RelE/ParE_toxin_dom_sf"/>
</dbReference>
<keyword evidence="3" id="KW-1185">Reference proteome</keyword>
<dbReference type="eggNOG" id="COG3668">
    <property type="taxonomic scope" value="Bacteria"/>
</dbReference>
<dbReference type="Pfam" id="PF05016">
    <property type="entry name" value="ParE_toxin"/>
    <property type="match status" value="1"/>
</dbReference>
<comment type="caution">
    <text evidence="2">The sequence shown here is derived from an EMBL/GenBank/DDBJ whole genome shotgun (WGS) entry which is preliminary data.</text>
</comment>